<dbReference type="KEGG" id="vpd:VAPA_2c03850"/>
<evidence type="ECO:0000313" key="2">
    <source>
        <dbReference type="Proteomes" id="UP000016223"/>
    </source>
</evidence>
<dbReference type="OrthoDB" id="8859516at2"/>
<dbReference type="RefSeq" id="WP_021003774.1">
    <property type="nucleotide sequence ID" value="NC_022234.1"/>
</dbReference>
<proteinExistence type="predicted"/>
<evidence type="ECO:0000313" key="1">
    <source>
        <dbReference type="EMBL" id="AGU52945.1"/>
    </source>
</evidence>
<dbReference type="PATRIC" id="fig|1246301.3.peg.5907"/>
<dbReference type="Proteomes" id="UP000016223">
    <property type="component" value="Chromosome 2"/>
</dbReference>
<dbReference type="HOGENOM" id="CLU_2072134_0_0_4"/>
<accession>T1XLC7</accession>
<sequence length="118" mass="12988">MCLNLLRELSQTPLPCTQADPALIDRMRLLDAAGLIKVIIPPAHVDCDDGLRQDPATVLEITPRGWEALRTKVIEDEVPPLTPRPVRSRLDSAALDLAQLAAWFSSSRQRRGRPGTDG</sequence>
<name>T1XLC7_VARPD</name>
<protein>
    <submittedName>
        <fullName evidence="1">Uncharacterized protein</fullName>
    </submittedName>
</protein>
<dbReference type="AlphaFoldDB" id="T1XLC7"/>
<dbReference type="EMBL" id="CP003912">
    <property type="protein sequence ID" value="AGU52945.1"/>
    <property type="molecule type" value="Genomic_DNA"/>
</dbReference>
<organism evidence="1 2">
    <name type="scientific">Variovorax paradoxus B4</name>
    <dbReference type="NCBI Taxonomy" id="1246301"/>
    <lineage>
        <taxon>Bacteria</taxon>
        <taxon>Pseudomonadati</taxon>
        <taxon>Pseudomonadota</taxon>
        <taxon>Betaproteobacteria</taxon>
        <taxon>Burkholderiales</taxon>
        <taxon>Comamonadaceae</taxon>
        <taxon>Variovorax</taxon>
    </lineage>
</organism>
<reference evidence="1 2" key="1">
    <citation type="submission" date="2012-10" db="EMBL/GenBank/DDBJ databases">
        <title>Genome sequence of Variovorax paradoxus B4.</title>
        <authorList>
            <person name="Schuldes J."/>
            <person name="Brandt U."/>
            <person name="Hiessl S."/>
            <person name="Wuebbeler J.H."/>
            <person name="Thuermer A."/>
            <person name="Steinbuechel A."/>
            <person name="Daniel R."/>
        </authorList>
    </citation>
    <scope>NUCLEOTIDE SEQUENCE [LARGE SCALE GENOMIC DNA]</scope>
    <source>
        <strain evidence="1 2">B4</strain>
    </source>
</reference>
<gene>
    <name evidence="1" type="ORF">VAPA_2c03850</name>
</gene>